<dbReference type="InterPro" id="IPR006553">
    <property type="entry name" value="Leu-rich_rpt_Cys-con_subtyp"/>
</dbReference>
<reference evidence="2" key="1">
    <citation type="submission" date="2022-07" db="EMBL/GenBank/DDBJ databases">
        <title>Genome Sequence of Physisporinus lineatus.</title>
        <authorList>
            <person name="Buettner E."/>
        </authorList>
    </citation>
    <scope>NUCLEOTIDE SEQUENCE</scope>
    <source>
        <strain evidence="2">VT162</strain>
    </source>
</reference>
<protein>
    <recommendedName>
        <fullName evidence="4">F-box domain-containing protein</fullName>
    </recommendedName>
</protein>
<accession>A0AAD5YEM3</accession>
<organism evidence="2 3">
    <name type="scientific">Meripilus lineatus</name>
    <dbReference type="NCBI Taxonomy" id="2056292"/>
    <lineage>
        <taxon>Eukaryota</taxon>
        <taxon>Fungi</taxon>
        <taxon>Dikarya</taxon>
        <taxon>Basidiomycota</taxon>
        <taxon>Agaricomycotina</taxon>
        <taxon>Agaricomycetes</taxon>
        <taxon>Polyporales</taxon>
        <taxon>Meripilaceae</taxon>
        <taxon>Meripilus</taxon>
    </lineage>
</organism>
<dbReference type="InterPro" id="IPR032675">
    <property type="entry name" value="LRR_dom_sf"/>
</dbReference>
<dbReference type="AlphaFoldDB" id="A0AAD5YEM3"/>
<evidence type="ECO:0000256" key="1">
    <source>
        <dbReference type="SAM" id="Coils"/>
    </source>
</evidence>
<evidence type="ECO:0008006" key="4">
    <source>
        <dbReference type="Google" id="ProtNLM"/>
    </source>
</evidence>
<sequence length="531" mass="60109">MASASGHLSVFRREPTLEEIEEAKKDITSHEASVVSIQQQVAELKIQISHLLNQQHRHLRWISYHKGVATLARRIPPEVLAKIFEHCVSYGWTRAPVTVSHVCSQWREATKIYPRIWSTIYVDVDSAEAIGRTRFWLSRAAKAPLNIVLLATWRATNSRIMDAMDILLRHADQWKTFTLDMTTLHHIQTVTSLCSHASSSFPLLGDICFKTEVHSDEQGGTDSIDLHSAFDPQRAPNVIVFTLDASVLPMNMTYPQNIRFLDLSIKESTAQHTLSAISLITLLRSFPALVQLSLSMPLRYESPYMYEEDLDQIASLEYLDSLTLYGPTNLNHLLAHIRAPSLRELHLRSLEDKGFRQEPVGPSLVAFIRNSENLPRTLECLELHDIDLSPSFFEYCFKTLRNLRELRLHESSISDRTLASLNGDSLGGLCPSLSILDLRWCGYLSGRAIVNLVRSRNHNDPIDASSSTSFDVDIPTTAAREATLLEQRQLNPITQITIINCCFVRDQDIFDLASSTRCRVIPREGDYCGKF</sequence>
<evidence type="ECO:0000313" key="3">
    <source>
        <dbReference type="Proteomes" id="UP001212997"/>
    </source>
</evidence>
<dbReference type="Gene3D" id="3.80.10.10">
    <property type="entry name" value="Ribonuclease Inhibitor"/>
    <property type="match status" value="1"/>
</dbReference>
<feature type="coiled-coil region" evidence="1">
    <location>
        <begin position="20"/>
        <end position="54"/>
    </location>
</feature>
<comment type="caution">
    <text evidence="2">The sequence shown here is derived from an EMBL/GenBank/DDBJ whole genome shotgun (WGS) entry which is preliminary data.</text>
</comment>
<evidence type="ECO:0000313" key="2">
    <source>
        <dbReference type="EMBL" id="KAJ3484431.1"/>
    </source>
</evidence>
<dbReference type="EMBL" id="JANAWD010000189">
    <property type="protein sequence ID" value="KAJ3484431.1"/>
    <property type="molecule type" value="Genomic_DNA"/>
</dbReference>
<dbReference type="SMART" id="SM00367">
    <property type="entry name" value="LRR_CC"/>
    <property type="match status" value="2"/>
</dbReference>
<name>A0AAD5YEM3_9APHY</name>
<dbReference type="SUPFAM" id="SSF52047">
    <property type="entry name" value="RNI-like"/>
    <property type="match status" value="1"/>
</dbReference>
<keyword evidence="3" id="KW-1185">Reference proteome</keyword>
<proteinExistence type="predicted"/>
<keyword evidence="1" id="KW-0175">Coiled coil</keyword>
<dbReference type="Proteomes" id="UP001212997">
    <property type="component" value="Unassembled WGS sequence"/>
</dbReference>
<gene>
    <name evidence="2" type="ORF">NLI96_g5654</name>
</gene>